<name>A0ABY2Q7K0_9HYPH</name>
<reference evidence="2 3" key="1">
    <citation type="submission" date="2019-04" db="EMBL/GenBank/DDBJ databases">
        <title>Mesorhizobium composti sp. nov., isolated from compost.</title>
        <authorList>
            <person name="Lin S.-Y."/>
            <person name="Hameed A."/>
            <person name="Hsieh Y.-T."/>
            <person name="Young C.-C."/>
        </authorList>
    </citation>
    <scope>NUCLEOTIDE SEQUENCE [LARGE SCALE GENOMIC DNA]</scope>
    <source>
        <strain evidence="2 3">CC-YTH430</strain>
    </source>
</reference>
<keyword evidence="3" id="KW-1185">Reference proteome</keyword>
<dbReference type="RefSeq" id="WP_136358471.1">
    <property type="nucleotide sequence ID" value="NZ_SSNY01000008.1"/>
</dbReference>
<organism evidence="2 3">
    <name type="scientific">Ollibium composti</name>
    <dbReference type="NCBI Taxonomy" id="2675109"/>
    <lineage>
        <taxon>Bacteria</taxon>
        <taxon>Pseudomonadati</taxon>
        <taxon>Pseudomonadota</taxon>
        <taxon>Alphaproteobacteria</taxon>
        <taxon>Hyphomicrobiales</taxon>
        <taxon>Phyllobacteriaceae</taxon>
        <taxon>Ollibium</taxon>
    </lineage>
</organism>
<dbReference type="Proteomes" id="UP000306441">
    <property type="component" value="Unassembled WGS sequence"/>
</dbReference>
<dbReference type="InterPro" id="IPR036409">
    <property type="entry name" value="Aldolase_II/adducin_N_sf"/>
</dbReference>
<dbReference type="SUPFAM" id="SSF53639">
    <property type="entry name" value="AraD/HMP-PK domain-like"/>
    <property type="match status" value="1"/>
</dbReference>
<proteinExistence type="predicted"/>
<gene>
    <name evidence="2" type="ORF">E6C48_14680</name>
</gene>
<dbReference type="SMART" id="SM01007">
    <property type="entry name" value="Aldolase_II"/>
    <property type="match status" value="1"/>
</dbReference>
<protein>
    <submittedName>
        <fullName evidence="2">Class II aldolase</fullName>
    </submittedName>
</protein>
<dbReference type="Gene3D" id="3.40.225.10">
    <property type="entry name" value="Class II aldolase/adducin N-terminal domain"/>
    <property type="match status" value="1"/>
</dbReference>
<accession>A0ABY2Q7K0</accession>
<feature type="domain" description="Class II aldolase/adducin N-terminal" evidence="1">
    <location>
        <begin position="16"/>
        <end position="205"/>
    </location>
</feature>
<evidence type="ECO:0000313" key="2">
    <source>
        <dbReference type="EMBL" id="THF56382.1"/>
    </source>
</evidence>
<evidence type="ECO:0000313" key="3">
    <source>
        <dbReference type="Proteomes" id="UP000306441"/>
    </source>
</evidence>
<dbReference type="Pfam" id="PF00596">
    <property type="entry name" value="Aldolase_II"/>
    <property type="match status" value="1"/>
</dbReference>
<dbReference type="EMBL" id="SSNY01000008">
    <property type="protein sequence ID" value="THF56382.1"/>
    <property type="molecule type" value="Genomic_DNA"/>
</dbReference>
<comment type="caution">
    <text evidence="2">The sequence shown here is derived from an EMBL/GenBank/DDBJ whole genome shotgun (WGS) entry which is preliminary data.</text>
</comment>
<dbReference type="InterPro" id="IPR001303">
    <property type="entry name" value="Aldolase_II/adducin_N"/>
</dbReference>
<evidence type="ECO:0000259" key="1">
    <source>
        <dbReference type="SMART" id="SM01007"/>
    </source>
</evidence>
<sequence>MTSAPDTADLQAEMAALRAFSAAVGSDPSLTQAAGGNTSIKDGDTLWIKASGTWLAHALERDIMVPVEMMPLLAAVEADDPAAEQAHRFTIAARNPSGLRPSIETTVHALMRQRVVAHVHCVDTIALAVRTDAVAELGQRLDSFNWAYVPYHRPGLPLAKGIALHRAQRPDVLILGNHGLVVAAESVAEAEALLRTVKQRLRQDARPTPPADTERLSQLAAGGYRLPTSDAAHAVALDPTATKIAAGGSLYPDHVIFLGVGSAVAQPGETPADVQSRIESAPASILFPGLGVLMREDASAGADAMARCLADVTTRIPKGAPLRYLSEDENHELTNWDAEKYRQKLDAAAAKR</sequence>